<name>A0A8X6T5Z3_NEPPI</name>
<evidence type="ECO:0000313" key="1">
    <source>
        <dbReference type="EMBL" id="GFS78952.1"/>
    </source>
</evidence>
<evidence type="ECO:0000313" key="2">
    <source>
        <dbReference type="Proteomes" id="UP000887013"/>
    </source>
</evidence>
<sequence>MIRENIPSFREVMRRNMGRRNLLDMEEVLTVYCSYEDPEIITLICERGFIMEALSIWYNIPFSEIALHNYFVIHPTARIFPWHIFNGMFIQVARWRSVNDPLTPYTL</sequence>
<organism evidence="1 2">
    <name type="scientific">Nephila pilipes</name>
    <name type="common">Giant wood spider</name>
    <name type="synonym">Nephila maculata</name>
    <dbReference type="NCBI Taxonomy" id="299642"/>
    <lineage>
        <taxon>Eukaryota</taxon>
        <taxon>Metazoa</taxon>
        <taxon>Ecdysozoa</taxon>
        <taxon>Arthropoda</taxon>
        <taxon>Chelicerata</taxon>
        <taxon>Arachnida</taxon>
        <taxon>Araneae</taxon>
        <taxon>Araneomorphae</taxon>
        <taxon>Entelegynae</taxon>
        <taxon>Araneoidea</taxon>
        <taxon>Nephilidae</taxon>
        <taxon>Nephila</taxon>
    </lineage>
</organism>
<dbReference type="EMBL" id="BMAW01002494">
    <property type="protein sequence ID" value="GFS78952.1"/>
    <property type="molecule type" value="Genomic_DNA"/>
</dbReference>
<comment type="caution">
    <text evidence="1">The sequence shown here is derived from an EMBL/GenBank/DDBJ whole genome shotgun (WGS) entry which is preliminary data.</text>
</comment>
<dbReference type="AlphaFoldDB" id="A0A8X6T5Z3"/>
<protein>
    <submittedName>
        <fullName evidence="1">Uncharacterized protein</fullName>
    </submittedName>
</protein>
<accession>A0A8X6T5Z3</accession>
<gene>
    <name evidence="1" type="ORF">NPIL_494781</name>
</gene>
<dbReference type="Proteomes" id="UP000887013">
    <property type="component" value="Unassembled WGS sequence"/>
</dbReference>
<reference evidence="1" key="1">
    <citation type="submission" date="2020-08" db="EMBL/GenBank/DDBJ databases">
        <title>Multicomponent nature underlies the extraordinary mechanical properties of spider dragline silk.</title>
        <authorList>
            <person name="Kono N."/>
            <person name="Nakamura H."/>
            <person name="Mori M."/>
            <person name="Yoshida Y."/>
            <person name="Ohtoshi R."/>
            <person name="Malay A.D."/>
            <person name="Moran D.A.P."/>
            <person name="Tomita M."/>
            <person name="Numata K."/>
            <person name="Arakawa K."/>
        </authorList>
    </citation>
    <scope>NUCLEOTIDE SEQUENCE</scope>
</reference>
<proteinExistence type="predicted"/>
<keyword evidence="2" id="KW-1185">Reference proteome</keyword>